<evidence type="ECO:0000256" key="1">
    <source>
        <dbReference type="PIRSR" id="PIRSR605019-1"/>
    </source>
</evidence>
<evidence type="ECO:0000313" key="3">
    <source>
        <dbReference type="Proteomes" id="UP000028700"/>
    </source>
</evidence>
<comment type="caution">
    <text evidence="2">The sequence shown here is derived from an EMBL/GenBank/DDBJ whole genome shotgun (WGS) entry which is preliminary data.</text>
</comment>
<keyword evidence="1" id="KW-0862">Zinc</keyword>
<dbReference type="GO" id="GO:0008725">
    <property type="term" value="F:DNA-3-methyladenine glycosylase activity"/>
    <property type="evidence" value="ECO:0007669"/>
    <property type="project" value="InterPro"/>
</dbReference>
<dbReference type="PANTHER" id="PTHR30037">
    <property type="entry name" value="DNA-3-METHYLADENINE GLYCOSYLASE 1"/>
    <property type="match status" value="1"/>
</dbReference>
<dbReference type="OrthoDB" id="9807664at2"/>
<organism evidence="2 3">
    <name type="scientific">Secundilactobacillus oryzae JCM 18671</name>
    <dbReference type="NCBI Taxonomy" id="1291743"/>
    <lineage>
        <taxon>Bacteria</taxon>
        <taxon>Bacillati</taxon>
        <taxon>Bacillota</taxon>
        <taxon>Bacilli</taxon>
        <taxon>Lactobacillales</taxon>
        <taxon>Lactobacillaceae</taxon>
        <taxon>Secundilactobacillus</taxon>
    </lineage>
</organism>
<dbReference type="STRING" id="1291743.LOSG293_150280"/>
<keyword evidence="3" id="KW-1185">Reference proteome</keyword>
<dbReference type="InterPro" id="IPR011257">
    <property type="entry name" value="DNA_glycosylase"/>
</dbReference>
<feature type="binding site" evidence="1">
    <location>
        <position position="176"/>
    </location>
    <ligand>
        <name>Zn(2+)</name>
        <dbReference type="ChEBI" id="CHEBI:29105"/>
    </ligand>
</feature>
<dbReference type="GO" id="GO:0046872">
    <property type="term" value="F:metal ion binding"/>
    <property type="evidence" value="ECO:0007669"/>
    <property type="project" value="UniProtKB-KW"/>
</dbReference>
<gene>
    <name evidence="2" type="ORF">LOSG293_150280</name>
</gene>
<protein>
    <submittedName>
        <fullName evidence="2">3-methyladenine-DNA glycosylase I</fullName>
    </submittedName>
</protein>
<dbReference type="InterPro" id="IPR052891">
    <property type="entry name" value="DNA-3mA_glycosylase"/>
</dbReference>
<proteinExistence type="predicted"/>
<name>A0A081BIR9_9LACO</name>
<keyword evidence="1" id="KW-0479">Metal-binding</keyword>
<dbReference type="Proteomes" id="UP000028700">
    <property type="component" value="Unassembled WGS sequence"/>
</dbReference>
<evidence type="ECO:0000313" key="2">
    <source>
        <dbReference type="EMBL" id="GAK47937.1"/>
    </source>
</evidence>
<accession>A0A081BIR9</accession>
<dbReference type="AlphaFoldDB" id="A0A081BIR9"/>
<feature type="binding site" evidence="1">
    <location>
        <position position="19"/>
    </location>
    <ligand>
        <name>Zn(2+)</name>
        <dbReference type="ChEBI" id="CHEBI:29105"/>
    </ligand>
</feature>
<feature type="binding site" evidence="1">
    <location>
        <position position="6"/>
    </location>
    <ligand>
        <name>Zn(2+)</name>
        <dbReference type="ChEBI" id="CHEBI:29105"/>
    </ligand>
</feature>
<dbReference type="Gene3D" id="1.10.340.30">
    <property type="entry name" value="Hypothetical protein, domain 2"/>
    <property type="match status" value="1"/>
</dbReference>
<feature type="binding site" evidence="1">
    <location>
        <position position="180"/>
    </location>
    <ligand>
        <name>Zn(2+)</name>
        <dbReference type="ChEBI" id="CHEBI:29105"/>
    </ligand>
</feature>
<sequence>MEKERCDWATGSERLLTYHDKQWGVPEHDERQLFKMLTLEIFQAGLAWDTVLRFEAGITAAFHDFQLEEISQFSTTEREMLYLDKRLIRNHAKIDATIENAKVLVQLHQSGESLDHLVWSTFSEAPIDLHGTMTDPKEIKQFTKAICQQMKGLGFMRVGPTTCYSFLQSIGVVNDHNLSCFRYAELVDKKS</sequence>
<dbReference type="InterPro" id="IPR005019">
    <property type="entry name" value="Adenine_glyco"/>
</dbReference>
<dbReference type="PANTHER" id="PTHR30037:SF4">
    <property type="entry name" value="DNA-3-METHYLADENINE GLYCOSYLASE I"/>
    <property type="match status" value="1"/>
</dbReference>
<dbReference type="eggNOG" id="COG2818">
    <property type="taxonomic scope" value="Bacteria"/>
</dbReference>
<dbReference type="GO" id="GO:0006284">
    <property type="term" value="P:base-excision repair"/>
    <property type="evidence" value="ECO:0007669"/>
    <property type="project" value="InterPro"/>
</dbReference>
<dbReference type="EMBL" id="BBJM01000015">
    <property type="protein sequence ID" value="GAK47937.1"/>
    <property type="molecule type" value="Genomic_DNA"/>
</dbReference>
<dbReference type="SUPFAM" id="SSF48150">
    <property type="entry name" value="DNA-glycosylase"/>
    <property type="match status" value="1"/>
</dbReference>
<dbReference type="Pfam" id="PF03352">
    <property type="entry name" value="Adenine_glyco"/>
    <property type="match status" value="1"/>
</dbReference>
<reference evidence="2" key="1">
    <citation type="journal article" date="2014" name="Genome Announc.">
        <title>Draft Genome Sequence of Lactobacillus oryzae Strain SG293T.</title>
        <authorList>
            <person name="Tanizawa Y."/>
            <person name="Fujisawa T."/>
            <person name="Mochizuki T."/>
            <person name="Kaminuma E."/>
            <person name="Nakamura Y."/>
            <person name="Tohno M."/>
        </authorList>
    </citation>
    <scope>NUCLEOTIDE SEQUENCE [LARGE SCALE GENOMIC DNA]</scope>
    <source>
        <strain evidence="2">SG293</strain>
    </source>
</reference>
<dbReference type="RefSeq" id="WP_034527825.1">
    <property type="nucleotide sequence ID" value="NZ_BBJM01000015.1"/>
</dbReference>